<comment type="caution">
    <text evidence="2">The sequence shown here is derived from an EMBL/GenBank/DDBJ whole genome shotgun (WGS) entry which is preliminary data.</text>
</comment>
<organism evidence="2 3">
    <name type="scientific">Schaedlerella arabinosiphila</name>
    <dbReference type="NCBI Taxonomy" id="2044587"/>
    <lineage>
        <taxon>Bacteria</taxon>
        <taxon>Bacillati</taxon>
        <taxon>Bacillota</taxon>
        <taxon>Clostridia</taxon>
        <taxon>Lachnospirales</taxon>
        <taxon>Lachnospiraceae</taxon>
        <taxon>Schaedlerella</taxon>
    </lineage>
</organism>
<evidence type="ECO:0000313" key="2">
    <source>
        <dbReference type="EMBL" id="RRK32092.1"/>
    </source>
</evidence>
<evidence type="ECO:0000313" key="3">
    <source>
        <dbReference type="Proteomes" id="UP000274920"/>
    </source>
</evidence>
<accession>A0A3R8LFB4</accession>
<dbReference type="InterPro" id="IPR001387">
    <property type="entry name" value="Cro/C1-type_HTH"/>
</dbReference>
<dbReference type="InterPro" id="IPR010982">
    <property type="entry name" value="Lambda_DNA-bd_dom_sf"/>
</dbReference>
<proteinExistence type="predicted"/>
<dbReference type="GO" id="GO:0003677">
    <property type="term" value="F:DNA binding"/>
    <property type="evidence" value="ECO:0007669"/>
    <property type="project" value="InterPro"/>
</dbReference>
<dbReference type="Pfam" id="PF12844">
    <property type="entry name" value="HTH_19"/>
    <property type="match status" value="1"/>
</dbReference>
<dbReference type="CDD" id="cd00093">
    <property type="entry name" value="HTH_XRE"/>
    <property type="match status" value="1"/>
</dbReference>
<gene>
    <name evidence="2" type="ORF">EBB54_12455</name>
</gene>
<reference evidence="2" key="1">
    <citation type="submission" date="2018-10" db="EMBL/GenBank/DDBJ databases">
        <title>Schaedlerella arabinophila gen. nov. sp. nov., isolated from the mouse intestinal tract and comparative analysis with the genome of the closely related altered Schaedler flora strain ASF502.</title>
        <authorList>
            <person name="Miyake S."/>
            <person name="Soh M."/>
            <person name="Seedorf H."/>
        </authorList>
    </citation>
    <scope>NUCLEOTIDE SEQUENCE [LARGE SCALE GENOMIC DNA]</scope>
    <source>
        <strain evidence="2">DSM 106076</strain>
    </source>
</reference>
<dbReference type="SMART" id="SM00530">
    <property type="entry name" value="HTH_XRE"/>
    <property type="match status" value="1"/>
</dbReference>
<dbReference type="RefSeq" id="WP_016294831.1">
    <property type="nucleotide sequence ID" value="NZ_RHJS01000002.1"/>
</dbReference>
<dbReference type="PROSITE" id="PS50943">
    <property type="entry name" value="HTH_CROC1"/>
    <property type="match status" value="1"/>
</dbReference>
<feature type="domain" description="HTH cro/C1-type" evidence="1">
    <location>
        <begin position="17"/>
        <end position="76"/>
    </location>
</feature>
<dbReference type="EMBL" id="RHJS01000002">
    <property type="protein sequence ID" value="RRK32092.1"/>
    <property type="molecule type" value="Genomic_DNA"/>
</dbReference>
<dbReference type="Proteomes" id="UP000274920">
    <property type="component" value="Unassembled WGS sequence"/>
</dbReference>
<keyword evidence="3" id="KW-1185">Reference proteome</keyword>
<dbReference type="SUPFAM" id="SSF47413">
    <property type="entry name" value="lambda repressor-like DNA-binding domains"/>
    <property type="match status" value="1"/>
</dbReference>
<protein>
    <submittedName>
        <fullName evidence="2">XRE family transcriptional regulator</fullName>
    </submittedName>
</protein>
<evidence type="ECO:0000259" key="1">
    <source>
        <dbReference type="PROSITE" id="PS50943"/>
    </source>
</evidence>
<sequence length="82" mass="9590">MKIYWNGESKNIIGKRLKQLRQQQNISQRILAARLTLSGIEFSDLTILRIERGERFVPDYEIAVIADYFKVSADYLLGRTEQ</sequence>
<dbReference type="Gene3D" id="1.10.260.40">
    <property type="entry name" value="lambda repressor-like DNA-binding domains"/>
    <property type="match status" value="1"/>
</dbReference>
<dbReference type="AlphaFoldDB" id="A0A3R8LFB4"/>
<name>A0A3R8LFB4_9FIRM</name>